<dbReference type="InterPro" id="IPR011006">
    <property type="entry name" value="CheY-like_superfamily"/>
</dbReference>
<evidence type="ECO:0000259" key="3">
    <source>
        <dbReference type="PROSITE" id="PS50110"/>
    </source>
</evidence>
<evidence type="ECO:0000313" key="4">
    <source>
        <dbReference type="EMBL" id="KYG65550.1"/>
    </source>
</evidence>
<dbReference type="InterPro" id="IPR001789">
    <property type="entry name" value="Sig_transdc_resp-reg_receiver"/>
</dbReference>
<dbReference type="Gene3D" id="3.40.50.2300">
    <property type="match status" value="1"/>
</dbReference>
<dbReference type="OrthoDB" id="5294832at2"/>
<protein>
    <recommendedName>
        <fullName evidence="3">Response regulatory domain-containing protein</fullName>
    </recommendedName>
</protein>
<keyword evidence="1 2" id="KW-0597">Phosphoprotein</keyword>
<comment type="caution">
    <text evidence="4">The sequence shown here is derived from an EMBL/GenBank/DDBJ whole genome shotgun (WGS) entry which is preliminary data.</text>
</comment>
<keyword evidence="5" id="KW-1185">Reference proteome</keyword>
<evidence type="ECO:0000256" key="2">
    <source>
        <dbReference type="PROSITE-ProRule" id="PRU00169"/>
    </source>
</evidence>
<dbReference type="SMART" id="SM00448">
    <property type="entry name" value="REC"/>
    <property type="match status" value="1"/>
</dbReference>
<reference evidence="4 5" key="1">
    <citation type="submission" date="2016-03" db="EMBL/GenBank/DDBJ databases">
        <authorList>
            <person name="Ploux O."/>
        </authorList>
    </citation>
    <scope>NUCLEOTIDE SEQUENCE [LARGE SCALE GENOMIC DNA]</scope>
    <source>
        <strain evidence="4 5">R0</strain>
    </source>
</reference>
<dbReference type="Pfam" id="PF00072">
    <property type="entry name" value="Response_reg"/>
    <property type="match status" value="1"/>
</dbReference>
<sequence>MGAKKILIAEDSQIEGMILERALTSAGYQVTRAHDGLEAFEKHLSQDKFDLLITDISMPGLSGVELIWHARDKNVLPPTIVLTSNKSEEASLKSLEIGALDHLTKPYNLPLILAKVKVVIGRS</sequence>
<dbReference type="SUPFAM" id="SSF52172">
    <property type="entry name" value="CheY-like"/>
    <property type="match status" value="1"/>
</dbReference>
<proteinExistence type="predicted"/>
<feature type="modified residue" description="4-aspartylphosphate" evidence="2">
    <location>
        <position position="55"/>
    </location>
</feature>
<evidence type="ECO:0000313" key="5">
    <source>
        <dbReference type="Proteomes" id="UP000075320"/>
    </source>
</evidence>
<dbReference type="PANTHER" id="PTHR44591:SF3">
    <property type="entry name" value="RESPONSE REGULATORY DOMAIN-CONTAINING PROTEIN"/>
    <property type="match status" value="1"/>
</dbReference>
<name>A0A150WMB1_BDEBC</name>
<dbReference type="EMBL" id="LUKE01000001">
    <property type="protein sequence ID" value="KYG65550.1"/>
    <property type="molecule type" value="Genomic_DNA"/>
</dbReference>
<dbReference type="CDD" id="cd00156">
    <property type="entry name" value="REC"/>
    <property type="match status" value="1"/>
</dbReference>
<dbReference type="RefSeq" id="WP_061833094.1">
    <property type="nucleotide sequence ID" value="NZ_LUKE01000001.1"/>
</dbReference>
<accession>A0A150WMB1</accession>
<dbReference type="PROSITE" id="PS50110">
    <property type="entry name" value="RESPONSE_REGULATORY"/>
    <property type="match status" value="1"/>
</dbReference>
<organism evidence="4 5">
    <name type="scientific">Bdellovibrio bacteriovorus</name>
    <dbReference type="NCBI Taxonomy" id="959"/>
    <lineage>
        <taxon>Bacteria</taxon>
        <taxon>Pseudomonadati</taxon>
        <taxon>Bdellovibrionota</taxon>
        <taxon>Bdellovibrionia</taxon>
        <taxon>Bdellovibrionales</taxon>
        <taxon>Pseudobdellovibrionaceae</taxon>
        <taxon>Bdellovibrio</taxon>
    </lineage>
</organism>
<dbReference type="GO" id="GO:0000160">
    <property type="term" value="P:phosphorelay signal transduction system"/>
    <property type="evidence" value="ECO:0007669"/>
    <property type="project" value="InterPro"/>
</dbReference>
<dbReference type="PANTHER" id="PTHR44591">
    <property type="entry name" value="STRESS RESPONSE REGULATOR PROTEIN 1"/>
    <property type="match status" value="1"/>
</dbReference>
<dbReference type="InterPro" id="IPR050595">
    <property type="entry name" value="Bact_response_regulator"/>
</dbReference>
<evidence type="ECO:0000256" key="1">
    <source>
        <dbReference type="ARBA" id="ARBA00022553"/>
    </source>
</evidence>
<feature type="domain" description="Response regulatory" evidence="3">
    <location>
        <begin position="5"/>
        <end position="120"/>
    </location>
</feature>
<gene>
    <name evidence="4" type="ORF">AZI86_00270</name>
</gene>
<dbReference type="AlphaFoldDB" id="A0A150WMB1"/>
<dbReference type="Proteomes" id="UP000075320">
    <property type="component" value="Unassembled WGS sequence"/>
</dbReference>